<dbReference type="EMBL" id="FNVQ01000007">
    <property type="protein sequence ID" value="SEG86177.1"/>
    <property type="molecule type" value="Genomic_DNA"/>
</dbReference>
<name>A0A1H6DL62_9GAMM</name>
<dbReference type="InterPro" id="IPR053714">
    <property type="entry name" value="Iso_Racemase_Enz_sf"/>
</dbReference>
<dbReference type="InterPro" id="IPR026286">
    <property type="entry name" value="MaiA/AMDase"/>
</dbReference>
<keyword evidence="2" id="KW-1185">Reference proteome</keyword>
<proteinExistence type="predicted"/>
<dbReference type="Proteomes" id="UP000236745">
    <property type="component" value="Unassembled WGS sequence"/>
</dbReference>
<dbReference type="RefSeq" id="WP_104005596.1">
    <property type="nucleotide sequence ID" value="NZ_FNVQ01000007.1"/>
</dbReference>
<reference evidence="1 2" key="1">
    <citation type="submission" date="2016-10" db="EMBL/GenBank/DDBJ databases">
        <authorList>
            <person name="de Groot N.N."/>
        </authorList>
    </citation>
    <scope>NUCLEOTIDE SEQUENCE [LARGE SCALE GENOMIC DNA]</scope>
    <source>
        <strain evidence="1 2">DSM 22012</strain>
    </source>
</reference>
<sequence>MSSTASNQPDSRTLLGVLTPSSNTALEPLTSALLDQAKGVSAHFSRFRVTKITLDELGLSQFDLEPIINAAQLLADAKVNMIGWSGTAAGWLGFEQDIHLCAAIEEATGIKATSSILALNEVLNRLGIKRIALVSPYTDDVQQKIIANYQEIGIECVAERHLDISDNFSFSEVDAATLTECVTEVAKTSPQAILLYCTNLRSAQLADEWEQHLGIPVIDTTSTVLWKMLRETGFDSSQIQGWGRFFQEAK</sequence>
<keyword evidence="1" id="KW-0413">Isomerase</keyword>
<dbReference type="GO" id="GO:0016853">
    <property type="term" value="F:isomerase activity"/>
    <property type="evidence" value="ECO:0007669"/>
    <property type="project" value="UniProtKB-KW"/>
</dbReference>
<evidence type="ECO:0000313" key="1">
    <source>
        <dbReference type="EMBL" id="SEG86177.1"/>
    </source>
</evidence>
<dbReference type="Pfam" id="PF17645">
    <property type="entry name" value="Amdase"/>
    <property type="match status" value="1"/>
</dbReference>
<organism evidence="1 2">
    <name type="scientific">Marinobacterium lutimaris</name>
    <dbReference type="NCBI Taxonomy" id="568106"/>
    <lineage>
        <taxon>Bacteria</taxon>
        <taxon>Pseudomonadati</taxon>
        <taxon>Pseudomonadota</taxon>
        <taxon>Gammaproteobacteria</taxon>
        <taxon>Oceanospirillales</taxon>
        <taxon>Oceanospirillaceae</taxon>
        <taxon>Marinobacterium</taxon>
    </lineage>
</organism>
<dbReference type="PIRSF" id="PIRSF015736">
    <property type="entry name" value="MI"/>
    <property type="match status" value="1"/>
</dbReference>
<gene>
    <name evidence="1" type="ORF">SAMN05444390_107137</name>
</gene>
<evidence type="ECO:0000313" key="2">
    <source>
        <dbReference type="Proteomes" id="UP000236745"/>
    </source>
</evidence>
<accession>A0A1H6DL62</accession>
<protein>
    <submittedName>
        <fullName evidence="1">Maleate isomerase</fullName>
    </submittedName>
</protein>
<dbReference type="PANTHER" id="PTHR40267">
    <property type="entry name" value="BLR3294 PROTEIN"/>
    <property type="match status" value="1"/>
</dbReference>
<dbReference type="AlphaFoldDB" id="A0A1H6DL62"/>
<dbReference type="OrthoDB" id="6836758at2"/>
<dbReference type="PANTHER" id="PTHR40267:SF1">
    <property type="entry name" value="BLR3294 PROTEIN"/>
    <property type="match status" value="1"/>
</dbReference>
<dbReference type="Gene3D" id="3.40.50.12500">
    <property type="match status" value="1"/>
</dbReference>